<reference evidence="1" key="1">
    <citation type="submission" date="2022-06" db="EMBL/GenBank/DDBJ databases">
        <authorList>
            <person name="Legras J.-L."/>
            <person name="Devillers H."/>
            <person name="Grondin C."/>
        </authorList>
    </citation>
    <scope>NUCLEOTIDE SEQUENCE</scope>
    <source>
        <strain evidence="1">CLIB 1444</strain>
    </source>
</reference>
<evidence type="ECO:0000313" key="2">
    <source>
        <dbReference type="Proteomes" id="UP001152531"/>
    </source>
</evidence>
<gene>
    <name evidence="1" type="ORF">CLIB1444_23S00474</name>
</gene>
<comment type="caution">
    <text evidence="1">The sequence shown here is derived from an EMBL/GenBank/DDBJ whole genome shotgun (WGS) entry which is preliminary data.</text>
</comment>
<evidence type="ECO:0000313" key="1">
    <source>
        <dbReference type="EMBL" id="CAH6723922.1"/>
    </source>
</evidence>
<dbReference type="Proteomes" id="UP001152531">
    <property type="component" value="Unassembled WGS sequence"/>
</dbReference>
<proteinExistence type="predicted"/>
<sequence>MDKRRKLHSCGFCRKRKIKCDRQQPCSSCVKFNQVCSFTEEPIGRGRESTPATPRPEVSEKKDRSIEQEVYEQIHKLSSKIDALEKVIAADDGELMDFRQFGDKNSLNPPMIDRYFGPFSWVNTIKFDPVLSRLWWDNDTVGTGSTVFLRNTPSTSNITLNSDHMFDHVPVHVIFHHKYYSPPSALQGPPNRTVGEADSFKSKFDVIRKIEDLLPRPEAVEVILNIYFSTLHQCFPFIEESDFRSTLKTLINSDGTLNVQTKDGFAYLGMLLIMCKMVHVSILLDDFSLSTTFGDTLNELTTTTIDMRFMDAAQLCMNQSNLITSMTVPVFQLLALLKTYQTYGPEFGEGPDEGEGQVFTSLVLQAAYSLGIHREPTQGDDDHKDCLRRSWYHLILSDYNCFFTNGDVLNIKKFYSNVNLPTEDYHGLVGDWEKQIPKWEEIYNLVKGPFSQDDLSPFLDELVYEPQNDVFVDSFRFQNRLNVIHLSISAYFHLFNHGIRFKALLSTFYAIYHEFWPMVGQMTGKIKLLLVPIFISICQKILHINVSVGSRTSDSHLASLLTRSSGFVQRFLRYLATEYYFGWKVLKVSDRLGTVPPEQSGEGLHRLTADEDATLSSIVERALENSVTFPEVAVDDNKWLAIQGFKHNKAYNEEEYFRTLDR</sequence>
<dbReference type="EMBL" id="CALSDN010000023">
    <property type="protein sequence ID" value="CAH6723922.1"/>
    <property type="molecule type" value="Genomic_DNA"/>
</dbReference>
<accession>A0ACA9YFQ0</accession>
<name>A0ACA9YFQ0_9ASCO</name>
<keyword evidence="2" id="KW-1185">Reference proteome</keyword>
<organism evidence="1 2">
    <name type="scientific">[Candida] jaroonii</name>
    <dbReference type="NCBI Taxonomy" id="467808"/>
    <lineage>
        <taxon>Eukaryota</taxon>
        <taxon>Fungi</taxon>
        <taxon>Dikarya</taxon>
        <taxon>Ascomycota</taxon>
        <taxon>Saccharomycotina</taxon>
        <taxon>Pichiomycetes</taxon>
        <taxon>Debaryomycetaceae</taxon>
        <taxon>Yamadazyma</taxon>
    </lineage>
</organism>
<protein>
    <submittedName>
        <fullName evidence="1">Uncharacterized protein</fullName>
    </submittedName>
</protein>